<comment type="caution">
    <text evidence="13">The sequence shown here is derived from an EMBL/GenBank/DDBJ whole genome shotgun (WGS) entry which is preliminary data.</text>
</comment>
<keyword evidence="3 9" id="KW-0808">Transferase</keyword>
<feature type="domain" description="RNA polymerase sigma factor 54 DNA-binding" evidence="11">
    <location>
        <begin position="311"/>
        <end position="469"/>
    </location>
</feature>
<dbReference type="GO" id="GO:0003677">
    <property type="term" value="F:DNA binding"/>
    <property type="evidence" value="ECO:0007669"/>
    <property type="project" value="UniProtKB-KW"/>
</dbReference>
<keyword evidence="14" id="KW-1185">Reference proteome</keyword>
<comment type="similarity">
    <text evidence="1 9">Belongs to the sigma-54 factor family.</text>
</comment>
<dbReference type="AlphaFoldDB" id="A0A2T5BL35"/>
<keyword evidence="2 9" id="KW-0240">DNA-directed RNA polymerase</keyword>
<name>A0A2T5BL35_9RHOB</name>
<dbReference type="Pfam" id="PF04552">
    <property type="entry name" value="Sigma54_DBD"/>
    <property type="match status" value="1"/>
</dbReference>
<dbReference type="PROSITE" id="PS00718">
    <property type="entry name" value="SIGMA54_2"/>
    <property type="match status" value="1"/>
</dbReference>
<dbReference type="Pfam" id="PF04963">
    <property type="entry name" value="Sigma54_CBD"/>
    <property type="match status" value="1"/>
</dbReference>
<dbReference type="GO" id="GO:0016779">
    <property type="term" value="F:nucleotidyltransferase activity"/>
    <property type="evidence" value="ECO:0007669"/>
    <property type="project" value="UniProtKB-KW"/>
</dbReference>
<evidence type="ECO:0000256" key="5">
    <source>
        <dbReference type="ARBA" id="ARBA00023015"/>
    </source>
</evidence>
<evidence type="ECO:0000256" key="2">
    <source>
        <dbReference type="ARBA" id="ARBA00022478"/>
    </source>
</evidence>
<sequence length="494" mass="54622">MKTGFALAIQQKQSLLISAQMIQSLVILQFSQEELQSYVAEKAERNPFIRVSGNSRSASLSSTPATAAGVSQPADGGPHKVAGARMAGTCAPGTGIGHLASSAEFATVETWYAARPSLRDHLLAQIGLAFRDRTNRIVATAIVENVDDDGFMRRDLQEIAEAAGVSIDRVERVLESVQSFDPAGICARNLSECLRLQLEDRGMLTAAMGRLLDNIHVLAEFDYPKLASICRVSCERVIAMANEIRKLDPRPGRRFDPELTLPAVPDVIVERADDGHIKVELNSEFLPRVLVDREYYAEVKAHSRDEEGRRFAATCIKEASWLVSKLEQRARTMLLVATEIAVRQEKMLEHGVEHIAPLRLKDVADAIGVNESTVCRAIANKFMMTRHGMFDLKRFFTNPVSSADGGAEVSAEAVRHRIRQMIDSETVQNVLSDDAIVKALHRSGIGIARRTVAKYREAMRIPCSLQRRREKRAVTDFPKARTYHRKPAAGLSVS</sequence>
<evidence type="ECO:0000259" key="12">
    <source>
        <dbReference type="Pfam" id="PF04963"/>
    </source>
</evidence>
<organism evidence="13 14">
    <name type="scientific">Rhodovulum imhoffii</name>
    <dbReference type="NCBI Taxonomy" id="365340"/>
    <lineage>
        <taxon>Bacteria</taxon>
        <taxon>Pseudomonadati</taxon>
        <taxon>Pseudomonadota</taxon>
        <taxon>Alphaproteobacteria</taxon>
        <taxon>Rhodobacterales</taxon>
        <taxon>Paracoccaceae</taxon>
        <taxon>Rhodovulum</taxon>
    </lineage>
</organism>
<comment type="function">
    <text evidence="9">Sigma factors are initiation factors that promote the attachment of RNA polymerase to specific initiation sites and are then released.</text>
</comment>
<evidence type="ECO:0000313" key="14">
    <source>
        <dbReference type="Proteomes" id="UP000243859"/>
    </source>
</evidence>
<proteinExistence type="inferred from homology"/>
<dbReference type="RefSeq" id="WP_107893672.1">
    <property type="nucleotide sequence ID" value="NZ_NHSI01000040.1"/>
</dbReference>
<keyword evidence="8 9" id="KW-0804">Transcription</keyword>
<dbReference type="InterPro" id="IPR007046">
    <property type="entry name" value="RNA_pol_sigma_54_core-bd"/>
</dbReference>
<evidence type="ECO:0000256" key="4">
    <source>
        <dbReference type="ARBA" id="ARBA00022695"/>
    </source>
</evidence>
<feature type="compositionally biased region" description="Low complexity" evidence="10">
    <location>
        <begin position="55"/>
        <end position="68"/>
    </location>
</feature>
<evidence type="ECO:0000256" key="7">
    <source>
        <dbReference type="ARBA" id="ARBA00023125"/>
    </source>
</evidence>
<dbReference type="PROSITE" id="PS50044">
    <property type="entry name" value="SIGMA54_3"/>
    <property type="match status" value="1"/>
</dbReference>
<evidence type="ECO:0000256" key="9">
    <source>
        <dbReference type="PIRNR" id="PIRNR000774"/>
    </source>
</evidence>
<keyword evidence="6 9" id="KW-0731">Sigma factor</keyword>
<keyword evidence="5 9" id="KW-0805">Transcription regulation</keyword>
<dbReference type="PANTHER" id="PTHR32248">
    <property type="entry name" value="RNA POLYMERASE SIGMA-54 FACTOR"/>
    <property type="match status" value="1"/>
</dbReference>
<feature type="region of interest" description="Disordered" evidence="10">
    <location>
        <begin position="53"/>
        <end position="79"/>
    </location>
</feature>
<evidence type="ECO:0000259" key="11">
    <source>
        <dbReference type="Pfam" id="PF04552"/>
    </source>
</evidence>
<gene>
    <name evidence="13" type="ORF">C8N32_1355</name>
</gene>
<keyword evidence="7 9" id="KW-0238">DNA-binding</keyword>
<evidence type="ECO:0000256" key="10">
    <source>
        <dbReference type="SAM" id="MobiDB-lite"/>
    </source>
</evidence>
<dbReference type="Gene3D" id="1.10.10.60">
    <property type="entry name" value="Homeodomain-like"/>
    <property type="match status" value="1"/>
</dbReference>
<evidence type="ECO:0000256" key="8">
    <source>
        <dbReference type="ARBA" id="ARBA00023163"/>
    </source>
</evidence>
<evidence type="ECO:0000256" key="3">
    <source>
        <dbReference type="ARBA" id="ARBA00022679"/>
    </source>
</evidence>
<dbReference type="NCBIfam" id="TIGR02395">
    <property type="entry name" value="rpoN_sigma"/>
    <property type="match status" value="1"/>
</dbReference>
<evidence type="ECO:0000256" key="6">
    <source>
        <dbReference type="ARBA" id="ARBA00023082"/>
    </source>
</evidence>
<feature type="domain" description="RNA polymerase sigma factor 54 core-binding" evidence="12">
    <location>
        <begin position="109"/>
        <end position="295"/>
    </location>
</feature>
<reference evidence="13 14" key="1">
    <citation type="submission" date="2018-04" db="EMBL/GenBank/DDBJ databases">
        <title>Genomic Encyclopedia of Archaeal and Bacterial Type Strains, Phase II (KMG-II): from individual species to whole genera.</title>
        <authorList>
            <person name="Goeker M."/>
        </authorList>
    </citation>
    <scope>NUCLEOTIDE SEQUENCE [LARGE SCALE GENOMIC DNA]</scope>
    <source>
        <strain evidence="13 14">DSM 18064</strain>
    </source>
</reference>
<dbReference type="InterPro" id="IPR007634">
    <property type="entry name" value="RNA_pol_sigma_54_DNA-bd"/>
</dbReference>
<evidence type="ECO:0000313" key="13">
    <source>
        <dbReference type="EMBL" id="PTM99713.1"/>
    </source>
</evidence>
<keyword evidence="4 9" id="KW-0548">Nucleotidyltransferase</keyword>
<dbReference type="GO" id="GO:0000428">
    <property type="term" value="C:DNA-directed RNA polymerase complex"/>
    <property type="evidence" value="ECO:0007669"/>
    <property type="project" value="UniProtKB-KW"/>
</dbReference>
<dbReference type="Gene3D" id="1.10.10.1330">
    <property type="entry name" value="RNA polymerase sigma-54 factor, core-binding domain"/>
    <property type="match status" value="1"/>
</dbReference>
<dbReference type="InterPro" id="IPR000394">
    <property type="entry name" value="RNA_pol_sigma_54"/>
</dbReference>
<protein>
    <recommendedName>
        <fullName evidence="9">RNA polymerase sigma-54 factor</fullName>
    </recommendedName>
</protein>
<dbReference type="Proteomes" id="UP000243859">
    <property type="component" value="Unassembled WGS sequence"/>
</dbReference>
<dbReference type="EMBL" id="QAAA01000035">
    <property type="protein sequence ID" value="PTM99713.1"/>
    <property type="molecule type" value="Genomic_DNA"/>
</dbReference>
<dbReference type="GO" id="GO:0001216">
    <property type="term" value="F:DNA-binding transcription activator activity"/>
    <property type="evidence" value="ECO:0007669"/>
    <property type="project" value="InterPro"/>
</dbReference>
<dbReference type="PRINTS" id="PR00045">
    <property type="entry name" value="SIGMA54FCT"/>
</dbReference>
<dbReference type="InterPro" id="IPR038709">
    <property type="entry name" value="RpoN_core-bd_sf"/>
</dbReference>
<dbReference type="GO" id="GO:0006352">
    <property type="term" value="P:DNA-templated transcription initiation"/>
    <property type="evidence" value="ECO:0007669"/>
    <property type="project" value="InterPro"/>
</dbReference>
<dbReference type="PANTHER" id="PTHR32248:SF4">
    <property type="entry name" value="RNA POLYMERASE SIGMA-54 FACTOR"/>
    <property type="match status" value="1"/>
</dbReference>
<dbReference type="OrthoDB" id="9814402at2"/>
<dbReference type="GO" id="GO:0016987">
    <property type="term" value="F:sigma factor activity"/>
    <property type="evidence" value="ECO:0007669"/>
    <property type="project" value="UniProtKB-KW"/>
</dbReference>
<evidence type="ECO:0000256" key="1">
    <source>
        <dbReference type="ARBA" id="ARBA00008798"/>
    </source>
</evidence>
<dbReference type="PIRSF" id="PIRSF000774">
    <property type="entry name" value="RpoN"/>
    <property type="match status" value="1"/>
</dbReference>
<dbReference type="Pfam" id="PF00309">
    <property type="entry name" value="Sigma54_AID"/>
    <property type="match status" value="1"/>
</dbReference>
<accession>A0A2T5BL35</accession>